<name>A0A154QDH9_9GAMM</name>
<comment type="caution">
    <text evidence="1">The sequence shown here is derived from an EMBL/GenBank/DDBJ whole genome shotgun (WGS) entry which is preliminary data.</text>
</comment>
<evidence type="ECO:0000313" key="2">
    <source>
        <dbReference type="Proteomes" id="UP000076131"/>
    </source>
</evidence>
<dbReference type="InterPro" id="IPR015421">
    <property type="entry name" value="PyrdxlP-dep_Trfase_major"/>
</dbReference>
<dbReference type="PANTHER" id="PTHR46577">
    <property type="entry name" value="HTH-TYPE TRANSCRIPTIONAL REGULATORY PROTEIN GABR"/>
    <property type="match status" value="1"/>
</dbReference>
<dbReference type="STRING" id="416169.RHOFW104T7_01835"/>
<organism evidence="1 2">
    <name type="scientific">Rhodanobacter thiooxydans</name>
    <dbReference type="NCBI Taxonomy" id="416169"/>
    <lineage>
        <taxon>Bacteria</taxon>
        <taxon>Pseudomonadati</taxon>
        <taxon>Pseudomonadota</taxon>
        <taxon>Gammaproteobacteria</taxon>
        <taxon>Lysobacterales</taxon>
        <taxon>Rhodanobacteraceae</taxon>
        <taxon>Rhodanobacter</taxon>
    </lineage>
</organism>
<dbReference type="AlphaFoldDB" id="A0A154QDH9"/>
<sequence>MKVAEHPEGAGRVVPPAEADAPPALYEHLLAGPAIFQMAYPPAMVFRRACLPACVRKPPAPRPLRARSIPIRAVKSNCGVRAPRILCWPRGVECRPSRIFITAGFAGAPGTTLRVLGAEGREAWKGNPGFFQSRKALELARLIPVPIPVDEDGVDVSCGMEKAPAAALAQVTPGQQAPLGTTLSLKRRIKLLVGATRTGAWITPASTYGPRRREPPPACAGRWPILGGLTYRSPS</sequence>
<dbReference type="InterPro" id="IPR051446">
    <property type="entry name" value="HTH_trans_reg/aminotransferase"/>
</dbReference>
<dbReference type="RefSeq" id="WP_050981803.1">
    <property type="nucleotide sequence ID" value="NZ_LVJS01000127.1"/>
</dbReference>
<dbReference type="Proteomes" id="UP000076131">
    <property type="component" value="Unassembled WGS sequence"/>
</dbReference>
<accession>A0A154QDH9</accession>
<protein>
    <submittedName>
        <fullName evidence="1">Uncharacterized protein</fullName>
    </submittedName>
</protein>
<dbReference type="Gene3D" id="3.40.640.10">
    <property type="entry name" value="Type I PLP-dependent aspartate aminotransferase-like (Major domain)"/>
    <property type="match status" value="1"/>
</dbReference>
<dbReference type="InterPro" id="IPR015424">
    <property type="entry name" value="PyrdxlP-dep_Trfase"/>
</dbReference>
<gene>
    <name evidence="1" type="ORF">RHOFW104T7_01835</name>
</gene>
<keyword evidence="2" id="KW-1185">Reference proteome</keyword>
<proteinExistence type="predicted"/>
<evidence type="ECO:0000313" key="1">
    <source>
        <dbReference type="EMBL" id="KZC22204.1"/>
    </source>
</evidence>
<dbReference type="SUPFAM" id="SSF53383">
    <property type="entry name" value="PLP-dependent transferases"/>
    <property type="match status" value="1"/>
</dbReference>
<dbReference type="EMBL" id="LVJS01000127">
    <property type="protein sequence ID" value="KZC22204.1"/>
    <property type="molecule type" value="Genomic_DNA"/>
</dbReference>
<dbReference type="PANTHER" id="PTHR46577:SF1">
    <property type="entry name" value="HTH-TYPE TRANSCRIPTIONAL REGULATORY PROTEIN GABR"/>
    <property type="match status" value="1"/>
</dbReference>
<reference evidence="1 2" key="1">
    <citation type="journal article" date="2016" name="MBio">
        <title>Lateral Gene Transfer in a Heavy Metal-Contaminated-Groundwater Microbial Community.</title>
        <authorList>
            <person name="Hemme C.L."/>
            <person name="Green S.J."/>
            <person name="Rishishwar L."/>
            <person name="Prakash O."/>
            <person name="Pettenato A."/>
            <person name="Chakraborty R."/>
            <person name="Deutschbauer A.M."/>
            <person name="Van Nostrand J.D."/>
            <person name="Wu L."/>
            <person name="He Z."/>
            <person name="Jordan I.K."/>
            <person name="Hazen T.C."/>
            <person name="Arkin A.P."/>
            <person name="Kostka J.E."/>
            <person name="Zhou J."/>
        </authorList>
    </citation>
    <scope>NUCLEOTIDE SEQUENCE [LARGE SCALE GENOMIC DNA]</scope>
    <source>
        <strain evidence="1 2">FW104-T7</strain>
    </source>
</reference>